<evidence type="ECO:0000256" key="1">
    <source>
        <dbReference type="SAM" id="MobiDB-lite"/>
    </source>
</evidence>
<reference evidence="4" key="2">
    <citation type="submission" date="2020-04" db="EMBL/GenBank/DDBJ databases">
        <authorList>
            <consortium name="NCBI Genome Project"/>
        </authorList>
    </citation>
    <scope>NUCLEOTIDE SEQUENCE</scope>
    <source>
        <strain evidence="4">CBS 781.70</strain>
    </source>
</reference>
<dbReference type="GO" id="GO:0003688">
    <property type="term" value="F:DNA replication origin binding"/>
    <property type="evidence" value="ECO:0007669"/>
    <property type="project" value="TreeGrafter"/>
</dbReference>
<dbReference type="RefSeq" id="XP_033536072.1">
    <property type="nucleotide sequence ID" value="XM_033675736.1"/>
</dbReference>
<dbReference type="PANTHER" id="PTHR42048:SF1">
    <property type="entry name" value="ARS-BINDING PROTEIN 2"/>
    <property type="match status" value="1"/>
</dbReference>
<gene>
    <name evidence="2 4" type="ORF">P152DRAFT_381625</name>
</gene>
<organism evidence="2">
    <name type="scientific">Eremomyces bilateralis CBS 781.70</name>
    <dbReference type="NCBI Taxonomy" id="1392243"/>
    <lineage>
        <taxon>Eukaryota</taxon>
        <taxon>Fungi</taxon>
        <taxon>Dikarya</taxon>
        <taxon>Ascomycota</taxon>
        <taxon>Pezizomycotina</taxon>
        <taxon>Dothideomycetes</taxon>
        <taxon>Dothideomycetes incertae sedis</taxon>
        <taxon>Eremomycetales</taxon>
        <taxon>Eremomycetaceae</taxon>
        <taxon>Eremomyces</taxon>
    </lineage>
</organism>
<dbReference type="Pfam" id="PF09441">
    <property type="entry name" value="Abp2"/>
    <property type="match status" value="1"/>
</dbReference>
<feature type="compositionally biased region" description="Basic and acidic residues" evidence="1">
    <location>
        <begin position="369"/>
        <end position="378"/>
    </location>
</feature>
<evidence type="ECO:0000313" key="2">
    <source>
        <dbReference type="EMBL" id="KAF1814441.1"/>
    </source>
</evidence>
<dbReference type="PANTHER" id="PTHR42048">
    <property type="entry name" value="ARS-BINDING PROTEIN 2"/>
    <property type="match status" value="1"/>
</dbReference>
<evidence type="ECO:0008006" key="5">
    <source>
        <dbReference type="Google" id="ProtNLM"/>
    </source>
</evidence>
<feature type="non-terminal residue" evidence="2">
    <location>
        <position position="1"/>
    </location>
</feature>
<reference evidence="2 4" key="1">
    <citation type="submission" date="2020-01" db="EMBL/GenBank/DDBJ databases">
        <authorList>
            <consortium name="DOE Joint Genome Institute"/>
            <person name="Haridas S."/>
            <person name="Albert R."/>
            <person name="Binder M."/>
            <person name="Bloem J."/>
            <person name="Labutti K."/>
            <person name="Salamov A."/>
            <person name="Andreopoulos B."/>
            <person name="Baker S.E."/>
            <person name="Barry K."/>
            <person name="Bills G."/>
            <person name="Bluhm B.H."/>
            <person name="Cannon C."/>
            <person name="Castanera R."/>
            <person name="Culley D.E."/>
            <person name="Daum C."/>
            <person name="Ezra D."/>
            <person name="Gonzalez J.B."/>
            <person name="Henrissat B."/>
            <person name="Kuo A."/>
            <person name="Liang C."/>
            <person name="Lipzen A."/>
            <person name="Lutzoni F."/>
            <person name="Magnuson J."/>
            <person name="Mondo S."/>
            <person name="Nolan M."/>
            <person name="Ohm R."/>
            <person name="Pangilinan J."/>
            <person name="Park H.-J."/>
            <person name="Ramirez L."/>
            <person name="Alfaro M."/>
            <person name="Sun H."/>
            <person name="Tritt A."/>
            <person name="Yoshinaga Y."/>
            <person name="Zwiers L.-H."/>
            <person name="Turgeon B.G."/>
            <person name="Goodwin S.B."/>
            <person name="Spatafora J.W."/>
            <person name="Crous P.W."/>
            <person name="Grigoriev I.V."/>
        </authorList>
    </citation>
    <scope>NUCLEOTIDE SEQUENCE</scope>
    <source>
        <strain evidence="2 4">CBS 781.70</strain>
    </source>
</reference>
<name>A0A6G1G963_9PEZI</name>
<dbReference type="OrthoDB" id="2104370at2759"/>
<evidence type="ECO:0000313" key="4">
    <source>
        <dbReference type="RefSeq" id="XP_033536072.1"/>
    </source>
</evidence>
<feature type="compositionally biased region" description="Basic residues" evidence="1">
    <location>
        <begin position="321"/>
        <end position="330"/>
    </location>
</feature>
<sequence>RTPPLSTPPQYSSAMLSPNRPKIPSPLFRPSDRSLPSRGVTENSIEDAFVGFIFYCNPSFPLSTDTSMLRERFRKLPENEGKAFNTWTLFELIGKLDRKDIKTWTELVQELGVEKPKEGQSSQKVQQYSVRLKRWMRALHVDAFFGYLHGKPHEYFTKLPPANESLPESRDGVPLEDDTALRALDPRLRPKKGRRKIGEHDDDAEKLSAPPPKRVHLDTSLDFQNSTAFDQADFPTSAIPFSAHPDDGYINSANPWGPGSALVPAHLLPAPTSQSAASVTQTYKWRVNAQDAITPHPMSAMDPPVPQPDFEEPRSAMTPSMKRRPKRAHHPNVSSAWSTGSGANGRFRGRPPNRAVQNGQFGTFPANPRQRESSPAEQ</sequence>
<proteinExistence type="predicted"/>
<dbReference type="Proteomes" id="UP000504638">
    <property type="component" value="Unplaced"/>
</dbReference>
<feature type="compositionally biased region" description="Basic and acidic residues" evidence="1">
    <location>
        <begin position="196"/>
        <end position="206"/>
    </location>
</feature>
<feature type="region of interest" description="Disordered" evidence="1">
    <location>
        <begin position="296"/>
        <end position="378"/>
    </location>
</feature>
<feature type="region of interest" description="Disordered" evidence="1">
    <location>
        <begin position="1"/>
        <end position="39"/>
    </location>
</feature>
<dbReference type="AlphaFoldDB" id="A0A6G1G963"/>
<reference evidence="4" key="3">
    <citation type="submission" date="2025-04" db="UniProtKB">
        <authorList>
            <consortium name="RefSeq"/>
        </authorList>
    </citation>
    <scope>IDENTIFICATION</scope>
    <source>
        <strain evidence="4">CBS 781.70</strain>
    </source>
</reference>
<evidence type="ECO:0000313" key="3">
    <source>
        <dbReference type="Proteomes" id="UP000504638"/>
    </source>
</evidence>
<accession>A0A6G1G963</accession>
<keyword evidence="3" id="KW-1185">Reference proteome</keyword>
<feature type="compositionally biased region" description="Polar residues" evidence="1">
    <location>
        <begin position="332"/>
        <end position="341"/>
    </location>
</feature>
<feature type="region of interest" description="Disordered" evidence="1">
    <location>
        <begin position="159"/>
        <end position="216"/>
    </location>
</feature>
<dbReference type="EMBL" id="ML975153">
    <property type="protein sequence ID" value="KAF1814441.1"/>
    <property type="molecule type" value="Genomic_DNA"/>
</dbReference>
<dbReference type="InterPro" id="IPR018562">
    <property type="entry name" value="ARS-binding_2"/>
</dbReference>
<protein>
    <recommendedName>
        <fullName evidence="5">ARS binding protein Abp2</fullName>
    </recommendedName>
</protein>
<feature type="non-terminal residue" evidence="2">
    <location>
        <position position="378"/>
    </location>
</feature>
<dbReference type="GeneID" id="54416306"/>